<dbReference type="PANTHER" id="PTHR46481">
    <property type="entry name" value="ZINC FINGER BED DOMAIN-CONTAINING PROTEIN 4"/>
    <property type="match status" value="1"/>
</dbReference>
<evidence type="ECO:0000256" key="2">
    <source>
        <dbReference type="ARBA" id="ARBA00022723"/>
    </source>
</evidence>
<dbReference type="SUPFAM" id="SSF53098">
    <property type="entry name" value="Ribonuclease H-like"/>
    <property type="match status" value="1"/>
</dbReference>
<comment type="caution">
    <text evidence="8">The sequence shown here is derived from an EMBL/GenBank/DDBJ whole genome shotgun (WGS) entry which is preliminary data.</text>
</comment>
<keyword evidence="4" id="KW-0862">Zinc</keyword>
<dbReference type="PANTHER" id="PTHR46481:SF10">
    <property type="entry name" value="ZINC FINGER BED DOMAIN-CONTAINING PROTEIN 39"/>
    <property type="match status" value="1"/>
</dbReference>
<keyword evidence="9" id="KW-1185">Reference proteome</keyword>
<dbReference type="InterPro" id="IPR012337">
    <property type="entry name" value="RNaseH-like_sf"/>
</dbReference>
<feature type="domain" description="HAT C-terminal dimerisation" evidence="7">
    <location>
        <begin position="169"/>
        <end position="245"/>
    </location>
</feature>
<organism evidence="8 9">
    <name type="scientific">Chionoecetes opilio</name>
    <name type="common">Atlantic snow crab</name>
    <name type="synonym">Cancer opilio</name>
    <dbReference type="NCBI Taxonomy" id="41210"/>
    <lineage>
        <taxon>Eukaryota</taxon>
        <taxon>Metazoa</taxon>
        <taxon>Ecdysozoa</taxon>
        <taxon>Arthropoda</taxon>
        <taxon>Crustacea</taxon>
        <taxon>Multicrustacea</taxon>
        <taxon>Malacostraca</taxon>
        <taxon>Eumalacostraca</taxon>
        <taxon>Eucarida</taxon>
        <taxon>Decapoda</taxon>
        <taxon>Pleocyemata</taxon>
        <taxon>Brachyura</taxon>
        <taxon>Eubrachyura</taxon>
        <taxon>Majoidea</taxon>
        <taxon>Majidae</taxon>
        <taxon>Chionoecetes</taxon>
    </lineage>
</organism>
<sequence>MSCNRCPDYQGKLTKYELSILREIIEILSLFELATDQCQGEKMPTSSLVIPCVRGLRAELQDLSATYKSKMVTTLQTSIDTRLQKYEDNEAFQLAAVLDPRWKMSWCNPAEIPIVTERLAERVKAITPMTPNQDPEGPEPPQASPPRKKCKLFRFMAPASTRISTPSQVEAYLAQPNLSEDSDPLVYWEQNRTNYPDLAILATQYLAIPASSAPVERLFSVAGKVFKPDRCSLSDKVFEELMFIRCNPKIGPK</sequence>
<evidence type="ECO:0000259" key="7">
    <source>
        <dbReference type="Pfam" id="PF05699"/>
    </source>
</evidence>
<accession>A0A8J5CR98</accession>
<name>A0A8J5CR98_CHIOP</name>
<dbReference type="GO" id="GO:0005634">
    <property type="term" value="C:nucleus"/>
    <property type="evidence" value="ECO:0007669"/>
    <property type="project" value="UniProtKB-SubCell"/>
</dbReference>
<keyword evidence="3" id="KW-0863">Zinc-finger</keyword>
<evidence type="ECO:0000256" key="4">
    <source>
        <dbReference type="ARBA" id="ARBA00022833"/>
    </source>
</evidence>
<dbReference type="Proteomes" id="UP000770661">
    <property type="component" value="Unassembled WGS sequence"/>
</dbReference>
<gene>
    <name evidence="8" type="primary">Zbed4_13</name>
    <name evidence="8" type="ORF">GWK47_052686</name>
</gene>
<dbReference type="GO" id="GO:0008270">
    <property type="term" value="F:zinc ion binding"/>
    <property type="evidence" value="ECO:0007669"/>
    <property type="project" value="UniProtKB-KW"/>
</dbReference>
<evidence type="ECO:0000256" key="6">
    <source>
        <dbReference type="SAM" id="MobiDB-lite"/>
    </source>
</evidence>
<protein>
    <submittedName>
        <fullName evidence="8">Zinc finger BED domain-containing protein 4</fullName>
    </submittedName>
</protein>
<evidence type="ECO:0000256" key="3">
    <source>
        <dbReference type="ARBA" id="ARBA00022771"/>
    </source>
</evidence>
<evidence type="ECO:0000256" key="1">
    <source>
        <dbReference type="ARBA" id="ARBA00004123"/>
    </source>
</evidence>
<keyword evidence="5" id="KW-0539">Nucleus</keyword>
<dbReference type="InterPro" id="IPR052035">
    <property type="entry name" value="ZnF_BED_domain_contain"/>
</dbReference>
<dbReference type="AlphaFoldDB" id="A0A8J5CR98"/>
<dbReference type="OrthoDB" id="6366580at2759"/>
<evidence type="ECO:0000313" key="8">
    <source>
        <dbReference type="EMBL" id="KAG0718305.1"/>
    </source>
</evidence>
<keyword evidence="2" id="KW-0479">Metal-binding</keyword>
<proteinExistence type="predicted"/>
<comment type="subcellular location">
    <subcellularLocation>
        <location evidence="1">Nucleus</location>
    </subcellularLocation>
</comment>
<evidence type="ECO:0000256" key="5">
    <source>
        <dbReference type="ARBA" id="ARBA00023242"/>
    </source>
</evidence>
<evidence type="ECO:0000313" key="9">
    <source>
        <dbReference type="Proteomes" id="UP000770661"/>
    </source>
</evidence>
<dbReference type="InterPro" id="IPR008906">
    <property type="entry name" value="HATC_C_dom"/>
</dbReference>
<reference evidence="8" key="1">
    <citation type="submission" date="2020-07" db="EMBL/GenBank/DDBJ databases">
        <title>The High-quality genome of the commercially important snow crab, Chionoecetes opilio.</title>
        <authorList>
            <person name="Jeong J.-H."/>
            <person name="Ryu S."/>
        </authorList>
    </citation>
    <scope>NUCLEOTIDE SEQUENCE</scope>
    <source>
        <strain evidence="8">MADBK_172401_WGS</strain>
        <tissue evidence="8">Digestive gland</tissue>
    </source>
</reference>
<dbReference type="GO" id="GO:0046983">
    <property type="term" value="F:protein dimerization activity"/>
    <property type="evidence" value="ECO:0007669"/>
    <property type="project" value="InterPro"/>
</dbReference>
<feature type="region of interest" description="Disordered" evidence="6">
    <location>
        <begin position="128"/>
        <end position="147"/>
    </location>
</feature>
<dbReference type="Pfam" id="PF05699">
    <property type="entry name" value="Dimer_Tnp_hAT"/>
    <property type="match status" value="1"/>
</dbReference>
<dbReference type="EMBL" id="JACEEZ010016255">
    <property type="protein sequence ID" value="KAG0718305.1"/>
    <property type="molecule type" value="Genomic_DNA"/>
</dbReference>